<reference evidence="6" key="1">
    <citation type="journal article" date="2019" name="Int. J. Syst. Evol. Microbiol.">
        <title>The Global Catalogue of Microorganisms (GCM) 10K type strain sequencing project: providing services to taxonomists for standard genome sequencing and annotation.</title>
        <authorList>
            <consortium name="The Broad Institute Genomics Platform"/>
            <consortium name="The Broad Institute Genome Sequencing Center for Infectious Disease"/>
            <person name="Wu L."/>
            <person name="Ma J."/>
        </authorList>
    </citation>
    <scope>NUCLEOTIDE SEQUENCE [LARGE SCALE GENOMIC DNA]</scope>
    <source>
        <strain evidence="6">KCTC 42739</strain>
    </source>
</reference>
<protein>
    <submittedName>
        <fullName evidence="5">GNAT family N-acetyltransferase</fullName>
        <ecNumber evidence="5">2.3.-.-</ecNumber>
    </submittedName>
</protein>
<accession>A0ABV7SYY5</accession>
<organism evidence="5 6">
    <name type="scientific">Sphingomonas hylomeconis</name>
    <dbReference type="NCBI Taxonomy" id="1395958"/>
    <lineage>
        <taxon>Bacteria</taxon>
        <taxon>Pseudomonadati</taxon>
        <taxon>Pseudomonadota</taxon>
        <taxon>Alphaproteobacteria</taxon>
        <taxon>Sphingomonadales</taxon>
        <taxon>Sphingomonadaceae</taxon>
        <taxon>Sphingomonas</taxon>
    </lineage>
</organism>
<comment type="caution">
    <text evidence="5">The sequence shown here is derived from an EMBL/GenBank/DDBJ whole genome shotgun (WGS) entry which is preliminary data.</text>
</comment>
<keyword evidence="1 5" id="KW-0808">Transferase</keyword>
<dbReference type="SUPFAM" id="SSF55729">
    <property type="entry name" value="Acyl-CoA N-acyltransferases (Nat)"/>
    <property type="match status" value="1"/>
</dbReference>
<name>A0ABV7SYY5_9SPHN</name>
<dbReference type="PANTHER" id="PTHR43792">
    <property type="entry name" value="GNAT FAMILY, PUTATIVE (AFU_ORTHOLOGUE AFUA_3G00765)-RELATED-RELATED"/>
    <property type="match status" value="1"/>
</dbReference>
<keyword evidence="2 5" id="KW-0012">Acyltransferase</keyword>
<evidence type="ECO:0000256" key="3">
    <source>
        <dbReference type="ARBA" id="ARBA00038502"/>
    </source>
</evidence>
<sequence>MFARTKRLTLRPGWPEDAPALAAAIGHEQVVDKLARAPWPYALDDAESFLAMPRGATTPNFLIFESPAQAPRLIGGIAIDPATDGEAEFGYWLTPDAWGRGYATEAGRQVIEIARHAMGLRRLHAGHFIDNPASGRVLTKLGFHFTGRVEPRHSRARGADVPCAVFELDLDEGRRCEERLAA</sequence>
<comment type="similarity">
    <text evidence="3">Belongs to the acetyltransferase family. RimJ subfamily.</text>
</comment>
<dbReference type="EC" id="2.3.-.-" evidence="5"/>
<proteinExistence type="inferred from homology"/>
<dbReference type="InterPro" id="IPR000182">
    <property type="entry name" value="GNAT_dom"/>
</dbReference>
<dbReference type="PROSITE" id="PS51186">
    <property type="entry name" value="GNAT"/>
    <property type="match status" value="1"/>
</dbReference>
<evidence type="ECO:0000259" key="4">
    <source>
        <dbReference type="PROSITE" id="PS51186"/>
    </source>
</evidence>
<dbReference type="InterPro" id="IPR016181">
    <property type="entry name" value="Acyl_CoA_acyltransferase"/>
</dbReference>
<dbReference type="PANTHER" id="PTHR43792:SF8">
    <property type="entry name" value="[RIBOSOMAL PROTEIN US5]-ALANINE N-ACETYLTRANSFERASE"/>
    <property type="match status" value="1"/>
</dbReference>
<evidence type="ECO:0000256" key="1">
    <source>
        <dbReference type="ARBA" id="ARBA00022679"/>
    </source>
</evidence>
<keyword evidence="6" id="KW-1185">Reference proteome</keyword>
<evidence type="ECO:0000313" key="5">
    <source>
        <dbReference type="EMBL" id="MFC3581728.1"/>
    </source>
</evidence>
<dbReference type="GO" id="GO:0016746">
    <property type="term" value="F:acyltransferase activity"/>
    <property type="evidence" value="ECO:0007669"/>
    <property type="project" value="UniProtKB-KW"/>
</dbReference>
<dbReference type="RefSeq" id="WP_261292436.1">
    <property type="nucleotide sequence ID" value="NZ_JANQBK010000001.1"/>
</dbReference>
<dbReference type="InterPro" id="IPR051531">
    <property type="entry name" value="N-acetyltransferase"/>
</dbReference>
<gene>
    <name evidence="5" type="ORF">ACFONA_16280</name>
</gene>
<evidence type="ECO:0000256" key="2">
    <source>
        <dbReference type="ARBA" id="ARBA00023315"/>
    </source>
</evidence>
<dbReference type="Proteomes" id="UP001595713">
    <property type="component" value="Unassembled WGS sequence"/>
</dbReference>
<feature type="domain" description="N-acetyltransferase" evidence="4">
    <location>
        <begin position="8"/>
        <end position="171"/>
    </location>
</feature>
<dbReference type="Pfam" id="PF13302">
    <property type="entry name" value="Acetyltransf_3"/>
    <property type="match status" value="1"/>
</dbReference>
<dbReference type="Gene3D" id="3.40.630.30">
    <property type="match status" value="1"/>
</dbReference>
<dbReference type="EMBL" id="JBHRXP010000007">
    <property type="protein sequence ID" value="MFC3581728.1"/>
    <property type="molecule type" value="Genomic_DNA"/>
</dbReference>
<evidence type="ECO:0000313" key="6">
    <source>
        <dbReference type="Proteomes" id="UP001595713"/>
    </source>
</evidence>